<dbReference type="EMBL" id="BX284602">
    <property type="protein sequence ID" value="CCD64914.1"/>
    <property type="molecule type" value="Genomic_DNA"/>
</dbReference>
<dbReference type="KEGG" id="cel:CELE_C17F4.11"/>
<dbReference type="FunCoup" id="Q4W524">
    <property type="interactions" value="171"/>
</dbReference>
<proteinExistence type="predicted"/>
<accession>Q4W524</accession>
<dbReference type="HOGENOM" id="CLU_1798182_0_0_1"/>
<dbReference type="InParanoid" id="Q4W524"/>
<dbReference type="PaxDb" id="6239-C17F4.11"/>
<reference evidence="1 2" key="1">
    <citation type="journal article" date="1998" name="Science">
        <title>Genome sequence of the nematode C. elegans: a platform for investigating biology.</title>
        <authorList>
            <consortium name="The C. elegans sequencing consortium"/>
            <person name="Sulson J.E."/>
            <person name="Waterston R."/>
        </authorList>
    </citation>
    <scope>NUCLEOTIDE SEQUENCE [LARGE SCALE GENOMIC DNA]</scope>
    <source>
        <strain evidence="1 2">Bristol N2</strain>
    </source>
</reference>
<dbReference type="RefSeq" id="NP_001021966.1">
    <property type="nucleotide sequence ID" value="NM_001026795.2"/>
</dbReference>
<evidence type="ECO:0000313" key="1">
    <source>
        <dbReference type="EMBL" id="CCD64914.1"/>
    </source>
</evidence>
<dbReference type="WormBase" id="C17F4.11">
    <property type="protein sequence ID" value="CE38684"/>
    <property type="gene ID" value="WBGene00044373"/>
</dbReference>
<evidence type="ECO:0000313" key="3">
    <source>
        <dbReference type="WormBase" id="C17F4.11"/>
    </source>
</evidence>
<dbReference type="Proteomes" id="UP000001940">
    <property type="component" value="Chromosome II"/>
</dbReference>
<dbReference type="UCSC" id="C17F4.11">
    <property type="organism name" value="c. elegans"/>
</dbReference>
<organism evidence="1 2">
    <name type="scientific">Caenorhabditis elegans</name>
    <dbReference type="NCBI Taxonomy" id="6239"/>
    <lineage>
        <taxon>Eukaryota</taxon>
        <taxon>Metazoa</taxon>
        <taxon>Ecdysozoa</taxon>
        <taxon>Nematoda</taxon>
        <taxon>Chromadorea</taxon>
        <taxon>Rhabditida</taxon>
        <taxon>Rhabditina</taxon>
        <taxon>Rhabditomorpha</taxon>
        <taxon>Rhabditoidea</taxon>
        <taxon>Rhabditidae</taxon>
        <taxon>Peloderinae</taxon>
        <taxon>Caenorhabditis</taxon>
    </lineage>
</organism>
<evidence type="ECO:0000313" key="2">
    <source>
        <dbReference type="Proteomes" id="UP000001940"/>
    </source>
</evidence>
<gene>
    <name evidence="1 3" type="ORF">C17F4.11</name>
    <name evidence="1" type="ORF">CELE_C17F4.11</name>
</gene>
<dbReference type="Bgee" id="WBGene00044373">
    <property type="expression patterns" value="Expressed in embryo"/>
</dbReference>
<dbReference type="AlphaFoldDB" id="Q4W524"/>
<name>Q4W524_CAEEL</name>
<sequence length="144" mass="17199">MCFCRKKNLPWFTKLRTYENSNQLLQIIVNARKPVLVFGYPVSNKTKGVVHYEGNEFDLRSFLKKFNRQMEIFFKESESNDWLFTLYNADGLGRELPFEAEVARVQMDAFFDELLNEKSLLATCIRCFTNTTPRHHEYYDHEHQ</sequence>
<protein>
    <submittedName>
        <fullName evidence="1">DUF488 family protein</fullName>
    </submittedName>
</protein>
<keyword evidence="2" id="KW-1185">Reference proteome</keyword>
<dbReference type="CTD" id="3565488"/>
<dbReference type="GeneID" id="3565488"/>
<dbReference type="AGR" id="WB:WBGene00044373"/>
<dbReference type="PhylomeDB" id="Q4W524"/>